<sequence>MTTLADWAPVAPVVLLSVVALFAPGLALTSIVLRFSLRSLAAAPAVTIGLVGVGGVVLGAVGVRWSWWTFAAFVAVVALVAWGCRRLLRSDRLGTVTSPRRWAWVAVGGATGATLVAGHVIRMIGVPDAISQTWDVQFHLNAIRHVLSSGNASSLGLQEVFGNTFYPLGYHSVGALIAEVSGAGIPQTVSALNLVVAAVVWPLGCIALASVLAPRQHWTAVLAGIMSAGFGAFPYLLLVEGVVYAQFLSFALLPGLFALVIWSLRLDDGADGDGRLASGGPDDAPLVRGAAPGLPLARPALCALLILVASAGLAFAQPSGLLVAMALSTPPVVTAAAAHVRRLASSPPGIDVRRRVVATLVVTGATLMLMAVVWRAARPAPLARRWPPEQTLGEAVRSGLTASTSGGYVEIVAIALAALGLGVVLVQYRRWWIGVSALIPVLLYVSAAGMPEQWRLRRLLTDAFFHDSHRLAALIPIGAIMLAVVGAGFAGRAGERLVRRVEDRTGPNRPIAALRTAGTPALLLVVLVTLGVSNPGVDVVVADGRRVYTESTRFLSPPERALIEDLPTLTPEGALIAVNPAMGGAFTWALADRPVTAPYFDTPTTPELALINAHLDEIATMPEVCEAVLTIELQYVLDFGPTAGTWFDEALWAGFDQLAPGEHLELVAETDPEARLFRIVC</sequence>
<protein>
    <submittedName>
        <fullName evidence="2">Uncharacterized protein</fullName>
    </submittedName>
</protein>
<feature type="transmembrane region" description="Helical" evidence="1">
    <location>
        <begin position="102"/>
        <end position="121"/>
    </location>
</feature>
<dbReference type="Pfam" id="PF20176">
    <property type="entry name" value="DUF6541"/>
    <property type="match status" value="1"/>
</dbReference>
<feature type="transmembrane region" description="Helical" evidence="1">
    <location>
        <begin position="471"/>
        <end position="491"/>
    </location>
</feature>
<dbReference type="RefSeq" id="WP_012879327.1">
    <property type="nucleotide sequence ID" value="NC_013530.1"/>
</dbReference>
<feature type="transmembrane region" description="Helical" evidence="1">
    <location>
        <begin position="40"/>
        <end position="59"/>
    </location>
</feature>
<feature type="transmembrane region" description="Helical" evidence="1">
    <location>
        <begin position="191"/>
        <end position="213"/>
    </location>
</feature>
<feature type="transmembrane region" description="Helical" evidence="1">
    <location>
        <begin position="244"/>
        <end position="264"/>
    </location>
</feature>
<feature type="transmembrane region" description="Helical" evidence="1">
    <location>
        <begin position="512"/>
        <end position="532"/>
    </location>
</feature>
<keyword evidence="1" id="KW-0812">Transmembrane</keyword>
<dbReference type="KEGG" id="xce:Xcel_2570"/>
<feature type="transmembrane region" description="Helical" evidence="1">
    <location>
        <begin position="356"/>
        <end position="377"/>
    </location>
</feature>
<dbReference type="Proteomes" id="UP000002255">
    <property type="component" value="Chromosome"/>
</dbReference>
<evidence type="ECO:0000313" key="3">
    <source>
        <dbReference type="Proteomes" id="UP000002255"/>
    </source>
</evidence>
<gene>
    <name evidence="2" type="ordered locus">Xcel_2570</name>
</gene>
<dbReference type="OrthoDB" id="3169698at2"/>
<dbReference type="HOGENOM" id="CLU_017691_2_0_11"/>
<feature type="transmembrane region" description="Helical" evidence="1">
    <location>
        <begin position="296"/>
        <end position="316"/>
    </location>
</feature>
<dbReference type="InterPro" id="IPR046671">
    <property type="entry name" value="DUF6541"/>
</dbReference>
<evidence type="ECO:0000256" key="1">
    <source>
        <dbReference type="SAM" id="Phobius"/>
    </source>
</evidence>
<feature type="transmembrane region" description="Helical" evidence="1">
    <location>
        <begin position="431"/>
        <end position="451"/>
    </location>
</feature>
<organism evidence="2 3">
    <name type="scientific">Xylanimonas cellulosilytica (strain DSM 15894 / JCM 12276 / CECT 5975 / KCTC 9989 / LMG 20990 / NBRC 107835 / XIL07)</name>
    <dbReference type="NCBI Taxonomy" id="446471"/>
    <lineage>
        <taxon>Bacteria</taxon>
        <taxon>Bacillati</taxon>
        <taxon>Actinomycetota</taxon>
        <taxon>Actinomycetes</taxon>
        <taxon>Micrococcales</taxon>
        <taxon>Promicromonosporaceae</taxon>
        <taxon>Xylanimonas</taxon>
    </lineage>
</organism>
<name>D1BX17_XYLCX</name>
<feature type="transmembrane region" description="Helical" evidence="1">
    <location>
        <begin position="220"/>
        <end position="238"/>
    </location>
</feature>
<reference evidence="3" key="1">
    <citation type="submission" date="2009-11" db="EMBL/GenBank/DDBJ databases">
        <title>The complete chromosome of Xylanimonas cellulosilytica DSM 15894.</title>
        <authorList>
            <consortium name="US DOE Joint Genome Institute (JGI-PGF)"/>
            <person name="Lucas S."/>
            <person name="Copeland A."/>
            <person name="Lapidus A."/>
            <person name="Glavina del Rio T."/>
            <person name="Dalin E."/>
            <person name="Tice H."/>
            <person name="Bruce D."/>
            <person name="Goodwin L."/>
            <person name="Pitluck S."/>
            <person name="Kyrpides N."/>
            <person name="Mavromatis K."/>
            <person name="Ivanova N."/>
            <person name="Mikhailova N."/>
            <person name="Foster B."/>
            <person name="Clum A."/>
            <person name="Brettin T."/>
            <person name="Detter J.C."/>
            <person name="Han C."/>
            <person name="Larimer F."/>
            <person name="Land M."/>
            <person name="Hauser L."/>
            <person name="Markowitz V."/>
            <person name="Cheng J.F."/>
            <person name="Hugenholtz P."/>
            <person name="Woyke T."/>
            <person name="Wu D."/>
            <person name="Gehrich-Schroeter G."/>
            <person name="Schneider S."/>
            <person name="Pukall S.R."/>
            <person name="Klenk H.P."/>
            <person name="Eisen J.A."/>
        </authorList>
    </citation>
    <scope>NUCLEOTIDE SEQUENCE [LARGE SCALE GENOMIC DNA]</scope>
    <source>
        <strain evidence="3">DSM 15894 / CECT 5975 / LMG 20990 / XIL07</strain>
    </source>
</reference>
<feature type="transmembrane region" description="Helical" evidence="1">
    <location>
        <begin position="322"/>
        <end position="344"/>
    </location>
</feature>
<feature type="transmembrane region" description="Helical" evidence="1">
    <location>
        <begin position="12"/>
        <end position="33"/>
    </location>
</feature>
<feature type="transmembrane region" description="Helical" evidence="1">
    <location>
        <begin position="65"/>
        <end position="82"/>
    </location>
</feature>
<dbReference type="eggNOG" id="COG5617">
    <property type="taxonomic scope" value="Bacteria"/>
</dbReference>
<dbReference type="STRING" id="446471.Xcel_2570"/>
<keyword evidence="3" id="KW-1185">Reference proteome</keyword>
<dbReference type="AlphaFoldDB" id="D1BX17"/>
<dbReference type="EMBL" id="CP001821">
    <property type="protein sequence ID" value="ACZ31585.1"/>
    <property type="molecule type" value="Genomic_DNA"/>
</dbReference>
<accession>D1BX17</accession>
<keyword evidence="1" id="KW-1133">Transmembrane helix</keyword>
<proteinExistence type="predicted"/>
<keyword evidence="1" id="KW-0472">Membrane</keyword>
<reference evidence="2 3" key="2">
    <citation type="journal article" date="2010" name="Stand. Genomic Sci.">
        <title>Complete genome sequence of Xylanimonas cellulosilytica type strain (XIL07).</title>
        <authorList>
            <person name="Foster B."/>
            <person name="Pukall R."/>
            <person name="Abt B."/>
            <person name="Nolan M."/>
            <person name="Glavina Del Rio T."/>
            <person name="Chen F."/>
            <person name="Lucas S."/>
            <person name="Tice H."/>
            <person name="Pitluck S."/>
            <person name="Cheng J.-F."/>
            <person name="Chertkov O."/>
            <person name="Brettin T."/>
            <person name="Han C."/>
            <person name="Detter J.C."/>
            <person name="Bruce D."/>
            <person name="Goodwin L."/>
            <person name="Ivanova N."/>
            <person name="Mavromatis K."/>
            <person name="Pati A."/>
            <person name="Mikhailova N."/>
            <person name="Chen A."/>
            <person name="Palaniappan K."/>
            <person name="Land M."/>
            <person name="Hauser L."/>
            <person name="Chang Y.-J."/>
            <person name="Jeffries C.D."/>
            <person name="Chain P."/>
            <person name="Rohde M."/>
            <person name="Goeker M."/>
            <person name="Bristow J."/>
            <person name="Eisen J.A."/>
            <person name="Markowitz V."/>
            <person name="Hugenholtz P."/>
            <person name="Kyrpides N.C."/>
            <person name="Klenk H.-P."/>
            <person name="Lapidus A."/>
        </authorList>
    </citation>
    <scope>NUCLEOTIDE SEQUENCE [LARGE SCALE GENOMIC DNA]</scope>
    <source>
        <strain evidence="3">DSM 15894 / CECT 5975 / LMG 20990 / XIL07</strain>
    </source>
</reference>
<evidence type="ECO:0000313" key="2">
    <source>
        <dbReference type="EMBL" id="ACZ31585.1"/>
    </source>
</evidence>
<feature type="transmembrane region" description="Helical" evidence="1">
    <location>
        <begin position="407"/>
        <end position="426"/>
    </location>
</feature>